<proteinExistence type="predicted"/>
<organism evidence="2 3">
    <name type="scientific">Oedothorax gibbosus</name>
    <dbReference type="NCBI Taxonomy" id="931172"/>
    <lineage>
        <taxon>Eukaryota</taxon>
        <taxon>Metazoa</taxon>
        <taxon>Ecdysozoa</taxon>
        <taxon>Arthropoda</taxon>
        <taxon>Chelicerata</taxon>
        <taxon>Arachnida</taxon>
        <taxon>Araneae</taxon>
        <taxon>Araneomorphae</taxon>
        <taxon>Entelegynae</taxon>
        <taxon>Araneoidea</taxon>
        <taxon>Linyphiidae</taxon>
        <taxon>Erigoninae</taxon>
        <taxon>Oedothorax</taxon>
    </lineage>
</organism>
<dbReference type="EMBL" id="JAFNEN010000028">
    <property type="protein sequence ID" value="KAG8199297.1"/>
    <property type="molecule type" value="Genomic_DNA"/>
</dbReference>
<evidence type="ECO:0000256" key="1">
    <source>
        <dbReference type="SAM" id="MobiDB-lite"/>
    </source>
</evidence>
<feature type="compositionally biased region" description="Polar residues" evidence="1">
    <location>
        <begin position="57"/>
        <end position="71"/>
    </location>
</feature>
<evidence type="ECO:0000313" key="2">
    <source>
        <dbReference type="EMBL" id="KAG8199297.1"/>
    </source>
</evidence>
<keyword evidence="3" id="KW-1185">Reference proteome</keyword>
<gene>
    <name evidence="2" type="ORF">JTE90_011765</name>
</gene>
<protein>
    <submittedName>
        <fullName evidence="2">Uncharacterized protein</fullName>
    </submittedName>
</protein>
<dbReference type="Proteomes" id="UP000827092">
    <property type="component" value="Unassembled WGS sequence"/>
</dbReference>
<sequence length="71" mass="8191">MLKIFNFVFVNKSWVPSCKLPSSRNLRVARKVDTQEEEESEMRVVGKRKRPKEGSTDDTAWESSPLPTSIH</sequence>
<feature type="region of interest" description="Disordered" evidence="1">
    <location>
        <begin position="31"/>
        <end position="71"/>
    </location>
</feature>
<accession>A0AAV6VRL3</accession>
<comment type="caution">
    <text evidence="2">The sequence shown here is derived from an EMBL/GenBank/DDBJ whole genome shotgun (WGS) entry which is preliminary data.</text>
</comment>
<reference evidence="2 3" key="1">
    <citation type="journal article" date="2022" name="Nat. Ecol. Evol.">
        <title>A masculinizing supergene underlies an exaggerated male reproductive morph in a spider.</title>
        <authorList>
            <person name="Hendrickx F."/>
            <person name="De Corte Z."/>
            <person name="Sonet G."/>
            <person name="Van Belleghem S.M."/>
            <person name="Kostlbacher S."/>
            <person name="Vangestel C."/>
        </authorList>
    </citation>
    <scope>NUCLEOTIDE SEQUENCE [LARGE SCALE GENOMIC DNA]</scope>
    <source>
        <strain evidence="2">W744_W776</strain>
    </source>
</reference>
<name>A0AAV6VRL3_9ARAC</name>
<evidence type="ECO:0000313" key="3">
    <source>
        <dbReference type="Proteomes" id="UP000827092"/>
    </source>
</evidence>
<dbReference type="AlphaFoldDB" id="A0AAV6VRL3"/>